<feature type="transmembrane region" description="Helical" evidence="6">
    <location>
        <begin position="227"/>
        <end position="250"/>
    </location>
</feature>
<dbReference type="InterPro" id="IPR036259">
    <property type="entry name" value="MFS_trans_sf"/>
</dbReference>
<feature type="transmembrane region" description="Helical" evidence="6">
    <location>
        <begin position="79"/>
        <end position="99"/>
    </location>
</feature>
<evidence type="ECO:0000256" key="5">
    <source>
        <dbReference type="ARBA" id="ARBA00023136"/>
    </source>
</evidence>
<dbReference type="GO" id="GO:0022857">
    <property type="term" value="F:transmembrane transporter activity"/>
    <property type="evidence" value="ECO:0007669"/>
    <property type="project" value="InterPro"/>
</dbReference>
<evidence type="ECO:0000256" key="6">
    <source>
        <dbReference type="SAM" id="Phobius"/>
    </source>
</evidence>
<feature type="transmembrane region" description="Helical" evidence="6">
    <location>
        <begin position="262"/>
        <end position="280"/>
    </location>
</feature>
<comment type="subcellular location">
    <subcellularLocation>
        <location evidence="1">Cell membrane</location>
        <topology evidence="1">Multi-pass membrane protein</topology>
    </subcellularLocation>
</comment>
<dbReference type="PANTHER" id="PTHR23513:SF17">
    <property type="entry name" value="MEMBRANE PROTEIN"/>
    <property type="match status" value="1"/>
</dbReference>
<reference evidence="7 8" key="1">
    <citation type="submission" date="2016-01" db="EMBL/GenBank/DDBJ databases">
        <title>Whole genome sequence and analysis of Micromonospora rosaria DSM 803, which can produce antibacterial substance rosamicin.</title>
        <authorList>
            <person name="Yang H."/>
            <person name="He X."/>
            <person name="Zhu D."/>
        </authorList>
    </citation>
    <scope>NUCLEOTIDE SEQUENCE [LARGE SCALE GENOMIC DNA]</scope>
    <source>
        <strain evidence="7 8">DSM 803</strain>
    </source>
</reference>
<sequence length="349" mass="34027">MAGRRAGPGGRLPGGYRAWLGGTGLALIGTQVLAFASAWVAAGRGGLLAGLVLTATNLPRVLLVLVGGSVADRVGPGRVLVGTGVAMVVVTGALAVGASRVGDPAVLLLAAGFAIGVVDAFHLPASGTVPRLLVPPAALVPAMSARQVVGQVAVFAGPPVGGVVVVAAGLTGAALVGAAASAVLLLVVVAVRLPATPPAPTTDGRHPRWAALDGVRLVARDAVLRPALLLTATVAAFLLPVSGLLLPLLARERSWSARSAGLVVGAVAAGLAVVAVLLTLRGTRWRFGPAAGVGLLLAAGGVAGLAAAPPAVGAPPCSPSPPWPRCATRPCAGPTWGCATLAECCPPPT</sequence>
<feature type="transmembrane region" description="Helical" evidence="6">
    <location>
        <begin position="163"/>
        <end position="191"/>
    </location>
</feature>
<protein>
    <recommendedName>
        <fullName evidence="9">Major facilitator superfamily (MFS) profile domain-containing protein</fullName>
    </recommendedName>
</protein>
<feature type="transmembrane region" description="Helical" evidence="6">
    <location>
        <begin position="20"/>
        <end position="41"/>
    </location>
</feature>
<evidence type="ECO:0000256" key="4">
    <source>
        <dbReference type="ARBA" id="ARBA00022989"/>
    </source>
</evidence>
<accession>A0A136PSV1</accession>
<evidence type="ECO:0000313" key="7">
    <source>
        <dbReference type="EMBL" id="KXK61569.1"/>
    </source>
</evidence>
<gene>
    <name evidence="7" type="ORF">AWW66_12955</name>
</gene>
<dbReference type="Gene3D" id="1.20.1250.20">
    <property type="entry name" value="MFS general substrate transporter like domains"/>
    <property type="match status" value="1"/>
</dbReference>
<comment type="caution">
    <text evidence="7">The sequence shown here is derived from an EMBL/GenBank/DDBJ whole genome shotgun (WGS) entry which is preliminary data.</text>
</comment>
<organism evidence="7 8">
    <name type="scientific">Micromonospora rosaria</name>
    <dbReference type="NCBI Taxonomy" id="47874"/>
    <lineage>
        <taxon>Bacteria</taxon>
        <taxon>Bacillati</taxon>
        <taxon>Actinomycetota</taxon>
        <taxon>Actinomycetes</taxon>
        <taxon>Micromonosporales</taxon>
        <taxon>Micromonosporaceae</taxon>
        <taxon>Micromonospora</taxon>
    </lineage>
</organism>
<dbReference type="InterPro" id="IPR011701">
    <property type="entry name" value="MFS"/>
</dbReference>
<keyword evidence="4 6" id="KW-1133">Transmembrane helix</keyword>
<keyword evidence="8" id="KW-1185">Reference proteome</keyword>
<feature type="transmembrane region" description="Helical" evidence="6">
    <location>
        <begin position="287"/>
        <end position="308"/>
    </location>
</feature>
<keyword evidence="2" id="KW-1003">Cell membrane</keyword>
<dbReference type="AlphaFoldDB" id="A0A136PSV1"/>
<evidence type="ECO:0000256" key="2">
    <source>
        <dbReference type="ARBA" id="ARBA00022475"/>
    </source>
</evidence>
<evidence type="ECO:0008006" key="9">
    <source>
        <dbReference type="Google" id="ProtNLM"/>
    </source>
</evidence>
<proteinExistence type="predicted"/>
<dbReference type="OrthoDB" id="69054at2"/>
<evidence type="ECO:0000256" key="1">
    <source>
        <dbReference type="ARBA" id="ARBA00004651"/>
    </source>
</evidence>
<dbReference type="PANTHER" id="PTHR23513">
    <property type="entry name" value="INTEGRAL MEMBRANE EFFLUX PROTEIN-RELATED"/>
    <property type="match status" value="1"/>
</dbReference>
<feature type="transmembrane region" description="Helical" evidence="6">
    <location>
        <begin position="105"/>
        <end position="125"/>
    </location>
</feature>
<dbReference type="RefSeq" id="WP_067364822.1">
    <property type="nucleotide sequence ID" value="NZ_JBIUBN010000002.1"/>
</dbReference>
<evidence type="ECO:0000313" key="8">
    <source>
        <dbReference type="Proteomes" id="UP000070620"/>
    </source>
</evidence>
<dbReference type="EMBL" id="LRQV01000038">
    <property type="protein sequence ID" value="KXK61569.1"/>
    <property type="molecule type" value="Genomic_DNA"/>
</dbReference>
<dbReference type="Proteomes" id="UP000070620">
    <property type="component" value="Unassembled WGS sequence"/>
</dbReference>
<feature type="transmembrane region" description="Helical" evidence="6">
    <location>
        <begin position="47"/>
        <end position="67"/>
    </location>
</feature>
<dbReference type="GO" id="GO:0005886">
    <property type="term" value="C:plasma membrane"/>
    <property type="evidence" value="ECO:0007669"/>
    <property type="project" value="UniProtKB-SubCell"/>
</dbReference>
<name>A0A136PSV1_9ACTN</name>
<keyword evidence="3 6" id="KW-0812">Transmembrane</keyword>
<dbReference type="SUPFAM" id="SSF103473">
    <property type="entry name" value="MFS general substrate transporter"/>
    <property type="match status" value="1"/>
</dbReference>
<dbReference type="Pfam" id="PF07690">
    <property type="entry name" value="MFS_1"/>
    <property type="match status" value="1"/>
</dbReference>
<keyword evidence="5 6" id="KW-0472">Membrane</keyword>
<evidence type="ECO:0000256" key="3">
    <source>
        <dbReference type="ARBA" id="ARBA00022692"/>
    </source>
</evidence>